<organism evidence="2 3">
    <name type="scientific">Croceicoccus ponticola</name>
    <dbReference type="NCBI Taxonomy" id="2217664"/>
    <lineage>
        <taxon>Bacteria</taxon>
        <taxon>Pseudomonadati</taxon>
        <taxon>Pseudomonadota</taxon>
        <taxon>Alphaproteobacteria</taxon>
        <taxon>Sphingomonadales</taxon>
        <taxon>Erythrobacteraceae</taxon>
        <taxon>Croceicoccus</taxon>
    </lineage>
</organism>
<dbReference type="AlphaFoldDB" id="A0A437GY99"/>
<dbReference type="Pfam" id="PF18312">
    <property type="entry name" value="ScsC_N"/>
    <property type="match status" value="1"/>
</dbReference>
<keyword evidence="3" id="KW-1185">Reference proteome</keyword>
<proteinExistence type="predicted"/>
<comment type="caution">
    <text evidence="2">The sequence shown here is derived from an EMBL/GenBank/DDBJ whole genome shotgun (WGS) entry which is preliminary data.</text>
</comment>
<dbReference type="Pfam" id="PF01323">
    <property type="entry name" value="DSBA"/>
    <property type="match status" value="1"/>
</dbReference>
<dbReference type="OrthoDB" id="9780147at2"/>
<dbReference type="InterPro" id="IPR001853">
    <property type="entry name" value="DSBA-like_thioredoxin_dom"/>
</dbReference>
<reference evidence="2 3" key="1">
    <citation type="submission" date="2018-12" db="EMBL/GenBank/DDBJ databases">
        <title>Croceicoccus ponticola sp. nov., a lipolytic bacterium isolated from seawater.</title>
        <authorList>
            <person name="Yoon J.-H."/>
        </authorList>
    </citation>
    <scope>NUCLEOTIDE SEQUENCE [LARGE SCALE GENOMIC DNA]</scope>
    <source>
        <strain evidence="2 3">GM-16</strain>
    </source>
</reference>
<dbReference type="InterPro" id="IPR013766">
    <property type="entry name" value="Thioredoxin_domain"/>
</dbReference>
<dbReference type="Proteomes" id="UP000283003">
    <property type="component" value="Unassembled WGS sequence"/>
</dbReference>
<dbReference type="GO" id="GO:0016491">
    <property type="term" value="F:oxidoreductase activity"/>
    <property type="evidence" value="ECO:0007669"/>
    <property type="project" value="InterPro"/>
</dbReference>
<dbReference type="EMBL" id="RXOL01000002">
    <property type="protein sequence ID" value="RVQ67641.1"/>
    <property type="molecule type" value="Genomic_DNA"/>
</dbReference>
<protein>
    <submittedName>
        <fullName evidence="2">DsbA family protein</fullName>
    </submittedName>
</protein>
<dbReference type="RefSeq" id="WP_127612149.1">
    <property type="nucleotide sequence ID" value="NZ_RXOL01000002.1"/>
</dbReference>
<sequence length="262" mass="27620">MTLAARPFRIAAAVVAILALALGAAWIVSARGAEAETEAGIAARSAGFDDKERAAIEVLVRQYLLENPEILPEMVDKLREKEATASLDNIGEGLFTAYPGAFLGNPKGSKVLVEFSDYACGYCRSSVAAVDALIAEDPELKVVIREFPILSQDSVEAAKWALAAAHQGKYAQFHKAMYDVGKPTPDNIEKAAMQVGLDLAAARKVIVSPAIAAEIEANRAFASQLQFEGTPAWVTGTQTMQGAVGKDALATAIEQAGSRKGG</sequence>
<dbReference type="InterPro" id="IPR041205">
    <property type="entry name" value="ScsC_N"/>
</dbReference>
<dbReference type="Gene3D" id="3.40.30.10">
    <property type="entry name" value="Glutaredoxin"/>
    <property type="match status" value="1"/>
</dbReference>
<gene>
    <name evidence="2" type="ORF">EKN06_06770</name>
</gene>
<dbReference type="SUPFAM" id="SSF52833">
    <property type="entry name" value="Thioredoxin-like"/>
    <property type="match status" value="1"/>
</dbReference>
<name>A0A437GY99_9SPHN</name>
<dbReference type="CDD" id="cd03023">
    <property type="entry name" value="DsbA_Com1_like"/>
    <property type="match status" value="1"/>
</dbReference>
<evidence type="ECO:0000313" key="3">
    <source>
        <dbReference type="Proteomes" id="UP000283003"/>
    </source>
</evidence>
<dbReference type="InterPro" id="IPR036249">
    <property type="entry name" value="Thioredoxin-like_sf"/>
</dbReference>
<accession>A0A437GY99</accession>
<evidence type="ECO:0000259" key="1">
    <source>
        <dbReference type="PROSITE" id="PS51352"/>
    </source>
</evidence>
<evidence type="ECO:0000313" key="2">
    <source>
        <dbReference type="EMBL" id="RVQ67641.1"/>
    </source>
</evidence>
<feature type="domain" description="Thioredoxin" evidence="1">
    <location>
        <begin position="76"/>
        <end position="258"/>
    </location>
</feature>
<dbReference type="PROSITE" id="PS51352">
    <property type="entry name" value="THIOREDOXIN_2"/>
    <property type="match status" value="1"/>
</dbReference>